<dbReference type="CDD" id="cd00071">
    <property type="entry name" value="GMPK"/>
    <property type="match status" value="1"/>
</dbReference>
<evidence type="ECO:0000256" key="1">
    <source>
        <dbReference type="ARBA" id="ARBA00005790"/>
    </source>
</evidence>
<comment type="similarity">
    <text evidence="1">Belongs to the guanylate kinase family.</text>
</comment>
<dbReference type="SMART" id="SM00072">
    <property type="entry name" value="GuKc"/>
    <property type="match status" value="1"/>
</dbReference>
<dbReference type="PROSITE" id="PS50052">
    <property type="entry name" value="GUANYLATE_KINASE_2"/>
    <property type="match status" value="1"/>
</dbReference>
<evidence type="ECO:0000256" key="2">
    <source>
        <dbReference type="ARBA" id="ARBA00022679"/>
    </source>
</evidence>
<dbReference type="Pfam" id="PF00625">
    <property type="entry name" value="Guanylate_kin"/>
    <property type="match status" value="1"/>
</dbReference>
<dbReference type="GeneID" id="17249789"/>
<keyword evidence="6" id="KW-1185">Reference proteome</keyword>
<dbReference type="GO" id="GO:0005829">
    <property type="term" value="C:cytosol"/>
    <property type="evidence" value="ECO:0007669"/>
    <property type="project" value="TreeGrafter"/>
</dbReference>
<dbReference type="PROSITE" id="PS00856">
    <property type="entry name" value="GUANYLATE_KINASE_1"/>
    <property type="match status" value="1"/>
</dbReference>
<dbReference type="EnsemblProtists" id="EOD03639">
    <property type="protein sequence ID" value="EOD03639"/>
    <property type="gene ID" value="EMIHUDRAFT_460305"/>
</dbReference>
<evidence type="ECO:0000256" key="3">
    <source>
        <dbReference type="ARBA" id="ARBA00022777"/>
    </source>
</evidence>
<dbReference type="RefSeq" id="XP_005756068.1">
    <property type="nucleotide sequence ID" value="XM_005756011.1"/>
</dbReference>
<dbReference type="SUPFAM" id="SSF52540">
    <property type="entry name" value="P-loop containing nucleoside triphosphate hydrolases"/>
    <property type="match status" value="1"/>
</dbReference>
<reference evidence="5" key="2">
    <citation type="submission" date="2024-10" db="UniProtKB">
        <authorList>
            <consortium name="EnsemblProtists"/>
        </authorList>
    </citation>
    <scope>IDENTIFICATION</scope>
</reference>
<dbReference type="Proteomes" id="UP000013827">
    <property type="component" value="Unassembled WGS sequence"/>
</dbReference>
<evidence type="ECO:0000313" key="6">
    <source>
        <dbReference type="Proteomes" id="UP000013827"/>
    </source>
</evidence>
<dbReference type="Gene3D" id="3.40.50.300">
    <property type="entry name" value="P-loop containing nucleotide triphosphate hydrolases"/>
    <property type="match status" value="1"/>
</dbReference>
<protein>
    <recommendedName>
        <fullName evidence="4">Guanylate kinase-like domain-containing protein</fullName>
    </recommendedName>
</protein>
<evidence type="ECO:0000259" key="4">
    <source>
        <dbReference type="PROSITE" id="PS50052"/>
    </source>
</evidence>
<organism evidence="5 6">
    <name type="scientific">Emiliania huxleyi (strain CCMP1516)</name>
    <dbReference type="NCBI Taxonomy" id="280463"/>
    <lineage>
        <taxon>Eukaryota</taxon>
        <taxon>Haptista</taxon>
        <taxon>Haptophyta</taxon>
        <taxon>Prymnesiophyceae</taxon>
        <taxon>Isochrysidales</taxon>
        <taxon>Noelaerhabdaceae</taxon>
        <taxon>Emiliania</taxon>
    </lineage>
</organism>
<dbReference type="PANTHER" id="PTHR23117">
    <property type="entry name" value="GUANYLATE KINASE-RELATED"/>
    <property type="match status" value="1"/>
</dbReference>
<accession>A0A0D3HXA4</accession>
<dbReference type="eggNOG" id="KOG0707">
    <property type="taxonomic scope" value="Eukaryota"/>
</dbReference>
<evidence type="ECO:0000313" key="5">
    <source>
        <dbReference type="EnsemblProtists" id="EOD03639"/>
    </source>
</evidence>
<name>A0A0D3HXA4_EMIH1</name>
<dbReference type="HOGENOM" id="CLU_001715_0_4_1"/>
<proteinExistence type="inferred from homology"/>
<dbReference type="GO" id="GO:0004385">
    <property type="term" value="F:GMP kinase activity"/>
    <property type="evidence" value="ECO:0007669"/>
    <property type="project" value="TreeGrafter"/>
</dbReference>
<dbReference type="PaxDb" id="2903-EOD03639"/>
<feature type="domain" description="Guanylate kinase-like" evidence="4">
    <location>
        <begin position="3"/>
        <end position="111"/>
    </location>
</feature>
<sequence length="111" mass="11684">MSVRPLVMAGPSGVGKGTLIARLMKDFPGSFGFCVSHTTRSPRPGEEDGIAYHFTELGAMKKMVEAGHFLEYADVHGNLYGTSRAAVEKVAQAGCICILDIDGGPALDITA</sequence>
<dbReference type="InterPro" id="IPR027417">
    <property type="entry name" value="P-loop_NTPase"/>
</dbReference>
<dbReference type="InterPro" id="IPR020590">
    <property type="entry name" value="Guanylate_kinase_CS"/>
</dbReference>
<dbReference type="STRING" id="2903.R1D4K1"/>
<keyword evidence="2" id="KW-0808">Transferase</keyword>
<dbReference type="InterPro" id="IPR008145">
    <property type="entry name" value="GK/Ca_channel_bsu"/>
</dbReference>
<dbReference type="PANTHER" id="PTHR23117:SF13">
    <property type="entry name" value="GUANYLATE KINASE"/>
    <property type="match status" value="1"/>
</dbReference>
<dbReference type="InterPro" id="IPR008144">
    <property type="entry name" value="Guanylate_kin-like_dom"/>
</dbReference>
<dbReference type="AlphaFoldDB" id="A0A0D3HXA4"/>
<dbReference type="KEGG" id="ehx:EMIHUDRAFT_460305"/>
<keyword evidence="3" id="KW-0418">Kinase</keyword>
<reference evidence="6" key="1">
    <citation type="journal article" date="2013" name="Nature">
        <title>Pan genome of the phytoplankton Emiliania underpins its global distribution.</title>
        <authorList>
            <person name="Read B.A."/>
            <person name="Kegel J."/>
            <person name="Klute M.J."/>
            <person name="Kuo A."/>
            <person name="Lefebvre S.C."/>
            <person name="Maumus F."/>
            <person name="Mayer C."/>
            <person name="Miller J."/>
            <person name="Monier A."/>
            <person name="Salamov A."/>
            <person name="Young J."/>
            <person name="Aguilar M."/>
            <person name="Claverie J.M."/>
            <person name="Frickenhaus S."/>
            <person name="Gonzalez K."/>
            <person name="Herman E.K."/>
            <person name="Lin Y.C."/>
            <person name="Napier J."/>
            <person name="Ogata H."/>
            <person name="Sarno A.F."/>
            <person name="Shmutz J."/>
            <person name="Schroeder D."/>
            <person name="de Vargas C."/>
            <person name="Verret F."/>
            <person name="von Dassow P."/>
            <person name="Valentin K."/>
            <person name="Van de Peer Y."/>
            <person name="Wheeler G."/>
            <person name="Dacks J.B."/>
            <person name="Delwiche C.F."/>
            <person name="Dyhrman S.T."/>
            <person name="Glockner G."/>
            <person name="John U."/>
            <person name="Richards T."/>
            <person name="Worden A.Z."/>
            <person name="Zhang X."/>
            <person name="Grigoriev I.V."/>
            <person name="Allen A.E."/>
            <person name="Bidle K."/>
            <person name="Borodovsky M."/>
            <person name="Bowler C."/>
            <person name="Brownlee C."/>
            <person name="Cock J.M."/>
            <person name="Elias M."/>
            <person name="Gladyshev V.N."/>
            <person name="Groth M."/>
            <person name="Guda C."/>
            <person name="Hadaegh A."/>
            <person name="Iglesias-Rodriguez M.D."/>
            <person name="Jenkins J."/>
            <person name="Jones B.M."/>
            <person name="Lawson T."/>
            <person name="Leese F."/>
            <person name="Lindquist E."/>
            <person name="Lobanov A."/>
            <person name="Lomsadze A."/>
            <person name="Malik S.B."/>
            <person name="Marsh M.E."/>
            <person name="Mackinder L."/>
            <person name="Mock T."/>
            <person name="Mueller-Roeber B."/>
            <person name="Pagarete A."/>
            <person name="Parker M."/>
            <person name="Probert I."/>
            <person name="Quesneville H."/>
            <person name="Raines C."/>
            <person name="Rensing S.A."/>
            <person name="Riano-Pachon D.M."/>
            <person name="Richier S."/>
            <person name="Rokitta S."/>
            <person name="Shiraiwa Y."/>
            <person name="Soanes D.M."/>
            <person name="van der Giezen M."/>
            <person name="Wahlund T.M."/>
            <person name="Williams B."/>
            <person name="Wilson W."/>
            <person name="Wolfe G."/>
            <person name="Wurch L.L."/>
        </authorList>
    </citation>
    <scope>NUCLEOTIDE SEQUENCE</scope>
</reference>